<reference evidence="2 3" key="1">
    <citation type="journal article" date="2019" name="Nat. Ecol. Evol.">
        <title>Megaphylogeny resolves global patterns of mushroom evolution.</title>
        <authorList>
            <person name="Varga T."/>
            <person name="Krizsan K."/>
            <person name="Foldi C."/>
            <person name="Dima B."/>
            <person name="Sanchez-Garcia M."/>
            <person name="Sanchez-Ramirez S."/>
            <person name="Szollosi G.J."/>
            <person name="Szarkandi J.G."/>
            <person name="Papp V."/>
            <person name="Albert L."/>
            <person name="Andreopoulos W."/>
            <person name="Angelini C."/>
            <person name="Antonin V."/>
            <person name="Barry K.W."/>
            <person name="Bougher N.L."/>
            <person name="Buchanan P."/>
            <person name="Buyck B."/>
            <person name="Bense V."/>
            <person name="Catcheside P."/>
            <person name="Chovatia M."/>
            <person name="Cooper J."/>
            <person name="Damon W."/>
            <person name="Desjardin D."/>
            <person name="Finy P."/>
            <person name="Geml J."/>
            <person name="Haridas S."/>
            <person name="Hughes K."/>
            <person name="Justo A."/>
            <person name="Karasinski D."/>
            <person name="Kautmanova I."/>
            <person name="Kiss B."/>
            <person name="Kocsube S."/>
            <person name="Kotiranta H."/>
            <person name="LaButti K.M."/>
            <person name="Lechner B.E."/>
            <person name="Liimatainen K."/>
            <person name="Lipzen A."/>
            <person name="Lukacs Z."/>
            <person name="Mihaltcheva S."/>
            <person name="Morgado L.N."/>
            <person name="Niskanen T."/>
            <person name="Noordeloos M.E."/>
            <person name="Ohm R.A."/>
            <person name="Ortiz-Santana B."/>
            <person name="Ovrebo C."/>
            <person name="Racz N."/>
            <person name="Riley R."/>
            <person name="Savchenko A."/>
            <person name="Shiryaev A."/>
            <person name="Soop K."/>
            <person name="Spirin V."/>
            <person name="Szebenyi C."/>
            <person name="Tomsovsky M."/>
            <person name="Tulloss R.E."/>
            <person name="Uehling J."/>
            <person name="Grigoriev I.V."/>
            <person name="Vagvolgyi C."/>
            <person name="Papp T."/>
            <person name="Martin F.M."/>
            <person name="Miettinen O."/>
            <person name="Hibbett D.S."/>
            <person name="Nagy L.G."/>
        </authorList>
    </citation>
    <scope>NUCLEOTIDE SEQUENCE [LARGE SCALE GENOMIC DNA]</scope>
    <source>
        <strain evidence="2 3">OMC1185</strain>
    </source>
</reference>
<dbReference type="STRING" id="5364.A0A5C3N5X5"/>
<feature type="region of interest" description="Disordered" evidence="1">
    <location>
        <begin position="1"/>
        <end position="22"/>
    </location>
</feature>
<proteinExistence type="predicted"/>
<dbReference type="AlphaFoldDB" id="A0A5C3N5X5"/>
<feature type="compositionally biased region" description="Polar residues" evidence="1">
    <location>
        <begin position="138"/>
        <end position="147"/>
    </location>
</feature>
<name>A0A5C3N5X5_9AGAM</name>
<evidence type="ECO:0000313" key="2">
    <source>
        <dbReference type="EMBL" id="TFK53209.1"/>
    </source>
</evidence>
<organism evidence="2 3">
    <name type="scientific">Heliocybe sulcata</name>
    <dbReference type="NCBI Taxonomy" id="5364"/>
    <lineage>
        <taxon>Eukaryota</taxon>
        <taxon>Fungi</taxon>
        <taxon>Dikarya</taxon>
        <taxon>Basidiomycota</taxon>
        <taxon>Agaricomycotina</taxon>
        <taxon>Agaricomycetes</taxon>
        <taxon>Gloeophyllales</taxon>
        <taxon>Gloeophyllaceae</taxon>
        <taxon>Heliocybe</taxon>
    </lineage>
</organism>
<feature type="compositionally biased region" description="Polar residues" evidence="1">
    <location>
        <begin position="11"/>
        <end position="22"/>
    </location>
</feature>
<protein>
    <submittedName>
        <fullName evidence="2">Uncharacterized protein</fullName>
    </submittedName>
</protein>
<sequence>MAVTKAKPARKNSTAQKMTSTPSASLAELQALGKKKTTQYLHARNTTVKYQQQVANAQKWFASFSADRPQSVLTPENVFRDTSVSYMGTLCYSWQRRPLDSIHQLGYTWATALPVDISKAASASATAAYSVPSPATRPLSSSRPTHIQSERRPAPRLRHAALDSGLGVSTSLSNATSLTEAPAVVPHTIVPVI</sequence>
<dbReference type="Proteomes" id="UP000305948">
    <property type="component" value="Unassembled WGS sequence"/>
</dbReference>
<accession>A0A5C3N5X5</accession>
<evidence type="ECO:0000313" key="3">
    <source>
        <dbReference type="Proteomes" id="UP000305948"/>
    </source>
</evidence>
<evidence type="ECO:0000256" key="1">
    <source>
        <dbReference type="SAM" id="MobiDB-lite"/>
    </source>
</evidence>
<gene>
    <name evidence="2" type="ORF">OE88DRAFT_1734148</name>
</gene>
<keyword evidence="3" id="KW-1185">Reference proteome</keyword>
<feature type="region of interest" description="Disordered" evidence="1">
    <location>
        <begin position="131"/>
        <end position="156"/>
    </location>
</feature>
<dbReference type="EMBL" id="ML213508">
    <property type="protein sequence ID" value="TFK53209.1"/>
    <property type="molecule type" value="Genomic_DNA"/>
</dbReference>